<feature type="chain" id="PRO_5019254101" evidence="1">
    <location>
        <begin position="19"/>
        <end position="120"/>
    </location>
</feature>
<protein>
    <submittedName>
        <fullName evidence="2">Uncharacterized protein</fullName>
    </submittedName>
</protein>
<keyword evidence="1" id="KW-0732">Signal</keyword>
<dbReference type="OrthoDB" id="4670611at2759"/>
<sequence length="120" mass="12710">MQLQIFTALTLLLGSALAAPACVARGYATFYDDHHCQTNGGTAVSMANPGCLANEYNRNSIYIQSPCIGDPSMVWSPGNNCNCQNDCALVPTNQGCWDLNGHRGASSFRFIGGNCAANNC</sequence>
<gene>
    <name evidence="2" type="ORF">DL546_005416</name>
</gene>
<dbReference type="EMBL" id="QVQW01000046">
    <property type="protein sequence ID" value="RKU43193.1"/>
    <property type="molecule type" value="Genomic_DNA"/>
</dbReference>
<feature type="signal peptide" evidence="1">
    <location>
        <begin position="1"/>
        <end position="18"/>
    </location>
</feature>
<keyword evidence="3" id="KW-1185">Reference proteome</keyword>
<accession>A0A420Y5Q4</accession>
<reference evidence="2 3" key="1">
    <citation type="submission" date="2018-08" db="EMBL/GenBank/DDBJ databases">
        <title>Draft genome of the lignicolous fungus Coniochaeta pulveracea.</title>
        <authorList>
            <person name="Borstlap C.J."/>
            <person name="De Witt R.N."/>
            <person name="Botha A."/>
            <person name="Volschenk H."/>
        </authorList>
    </citation>
    <scope>NUCLEOTIDE SEQUENCE [LARGE SCALE GENOMIC DNA]</scope>
    <source>
        <strain evidence="2 3">CAB683</strain>
    </source>
</reference>
<comment type="caution">
    <text evidence="2">The sequence shown here is derived from an EMBL/GenBank/DDBJ whole genome shotgun (WGS) entry which is preliminary data.</text>
</comment>
<organism evidence="2 3">
    <name type="scientific">Coniochaeta pulveracea</name>
    <dbReference type="NCBI Taxonomy" id="177199"/>
    <lineage>
        <taxon>Eukaryota</taxon>
        <taxon>Fungi</taxon>
        <taxon>Dikarya</taxon>
        <taxon>Ascomycota</taxon>
        <taxon>Pezizomycotina</taxon>
        <taxon>Sordariomycetes</taxon>
        <taxon>Sordariomycetidae</taxon>
        <taxon>Coniochaetales</taxon>
        <taxon>Coniochaetaceae</taxon>
        <taxon>Coniochaeta</taxon>
    </lineage>
</organism>
<evidence type="ECO:0000256" key="1">
    <source>
        <dbReference type="SAM" id="SignalP"/>
    </source>
</evidence>
<evidence type="ECO:0000313" key="3">
    <source>
        <dbReference type="Proteomes" id="UP000275385"/>
    </source>
</evidence>
<evidence type="ECO:0000313" key="2">
    <source>
        <dbReference type="EMBL" id="RKU43193.1"/>
    </source>
</evidence>
<dbReference type="AlphaFoldDB" id="A0A420Y5Q4"/>
<name>A0A420Y5Q4_9PEZI</name>
<proteinExistence type="predicted"/>
<dbReference type="Proteomes" id="UP000275385">
    <property type="component" value="Unassembled WGS sequence"/>
</dbReference>
<dbReference type="STRING" id="177199.A0A420Y5Q4"/>